<organism evidence="2 3">
    <name type="scientific">Rhodoferax lithotrophicus</name>
    <dbReference type="NCBI Taxonomy" id="2798804"/>
    <lineage>
        <taxon>Bacteria</taxon>
        <taxon>Pseudomonadati</taxon>
        <taxon>Pseudomonadota</taxon>
        <taxon>Betaproteobacteria</taxon>
        <taxon>Burkholderiales</taxon>
        <taxon>Comamonadaceae</taxon>
        <taxon>Rhodoferax</taxon>
    </lineage>
</organism>
<name>A0ABN6DB92_9BURK</name>
<evidence type="ECO:0000313" key="2">
    <source>
        <dbReference type="EMBL" id="BCO28918.1"/>
    </source>
</evidence>
<feature type="region of interest" description="Disordered" evidence="1">
    <location>
        <begin position="1"/>
        <end position="47"/>
    </location>
</feature>
<dbReference type="Pfam" id="PF03646">
    <property type="entry name" value="FlaG"/>
    <property type="match status" value="1"/>
</dbReference>
<dbReference type="EMBL" id="AP024238">
    <property type="protein sequence ID" value="BCO28918.1"/>
    <property type="molecule type" value="Genomic_DNA"/>
</dbReference>
<dbReference type="SUPFAM" id="SSF160214">
    <property type="entry name" value="FlaG-like"/>
    <property type="match status" value="1"/>
</dbReference>
<gene>
    <name evidence="2" type="ORF">MIZ03_3828</name>
</gene>
<accession>A0ABN6DB92</accession>
<sequence length="123" mass="13011">MELSSITTARTIGQSNYAPEPAGRASARNLPADTAAAPQKLGQTPKKPDSVVLEQAVESANKVLASKTSNELHFAIDKDTGITVVKLTNRQSGETILQFPSEAMLQIAKGIDHATGSIIQRQA</sequence>
<feature type="compositionally biased region" description="Polar residues" evidence="1">
    <location>
        <begin position="1"/>
        <end position="17"/>
    </location>
</feature>
<evidence type="ECO:0008006" key="4">
    <source>
        <dbReference type="Google" id="ProtNLM"/>
    </source>
</evidence>
<keyword evidence="3" id="KW-1185">Reference proteome</keyword>
<reference evidence="2 3" key="1">
    <citation type="journal article" date="2021" name="Microbiol. Spectr.">
        <title>A Single Bacterium Capable of Oxidation and Reduction of Iron at Circumneutral pH.</title>
        <authorList>
            <person name="Kato S."/>
            <person name="Ohkuma M."/>
        </authorList>
    </citation>
    <scope>NUCLEOTIDE SEQUENCE [LARGE SCALE GENOMIC DNA]</scope>
    <source>
        <strain evidence="2 3">MIZ03</strain>
    </source>
</reference>
<dbReference type="Proteomes" id="UP000824366">
    <property type="component" value="Chromosome"/>
</dbReference>
<dbReference type="Gene3D" id="3.30.160.170">
    <property type="entry name" value="FlaG-like"/>
    <property type="match status" value="1"/>
</dbReference>
<proteinExistence type="predicted"/>
<protein>
    <recommendedName>
        <fullName evidence="4">Flagellar protein FlaG</fullName>
    </recommendedName>
</protein>
<dbReference type="PANTHER" id="PTHR37166">
    <property type="entry name" value="PROTEIN FLAG"/>
    <property type="match status" value="1"/>
</dbReference>
<dbReference type="PANTHER" id="PTHR37166:SF1">
    <property type="entry name" value="PROTEIN FLAG"/>
    <property type="match status" value="1"/>
</dbReference>
<dbReference type="InterPro" id="IPR035924">
    <property type="entry name" value="FlaG-like_sf"/>
</dbReference>
<dbReference type="InterPro" id="IPR005186">
    <property type="entry name" value="FlaG"/>
</dbReference>
<dbReference type="RefSeq" id="WP_223904826.1">
    <property type="nucleotide sequence ID" value="NZ_AP024238.1"/>
</dbReference>
<evidence type="ECO:0000256" key="1">
    <source>
        <dbReference type="SAM" id="MobiDB-lite"/>
    </source>
</evidence>
<evidence type="ECO:0000313" key="3">
    <source>
        <dbReference type="Proteomes" id="UP000824366"/>
    </source>
</evidence>